<evidence type="ECO:0000256" key="3">
    <source>
        <dbReference type="ARBA" id="ARBA00007185"/>
    </source>
</evidence>
<keyword evidence="11 20" id="KW-0809">Transit peptide</keyword>
<comment type="cofactor">
    <cofactor evidence="20">
        <name>[4Fe-4S] cluster</name>
        <dbReference type="ChEBI" id="CHEBI:49883"/>
    </cofactor>
    <text evidence="20">Binds 1 [4Fe-4S] cluster per subunit.</text>
</comment>
<dbReference type="GO" id="GO:0051539">
    <property type="term" value="F:4 iron, 4 sulfur cluster binding"/>
    <property type="evidence" value="ECO:0007669"/>
    <property type="project" value="UniProtKB-UniRule"/>
</dbReference>
<dbReference type="Pfam" id="PF00694">
    <property type="entry name" value="Aconitase_C"/>
    <property type="match status" value="1"/>
</dbReference>
<feature type="compositionally biased region" description="Basic and acidic residues" evidence="21">
    <location>
        <begin position="1040"/>
        <end position="1052"/>
    </location>
</feature>
<dbReference type="GO" id="GO:0019878">
    <property type="term" value="P:lysine biosynthetic process via aminoadipic acid"/>
    <property type="evidence" value="ECO:0007669"/>
    <property type="project" value="UniProtKB-UniRule"/>
</dbReference>
<comment type="pathway">
    <text evidence="18">Cofactor biosynthesis; ubiquinone biosynthesis.</text>
</comment>
<evidence type="ECO:0000256" key="21">
    <source>
        <dbReference type="SAM" id="MobiDB-lite"/>
    </source>
</evidence>
<dbReference type="InterPro" id="IPR015932">
    <property type="entry name" value="Aconitase_dom2"/>
</dbReference>
<comment type="subunit">
    <text evidence="18">Component of a multi-subunit COQ enzyme complex, composed of at least COQ3, COQ4, COQ5, COQ6, COQ7 and COQ9.</text>
</comment>
<dbReference type="SUPFAM" id="SSF52799">
    <property type="entry name" value="(Phosphotyrosine protein) phosphatases II"/>
    <property type="match status" value="1"/>
</dbReference>
<dbReference type="SUPFAM" id="SSF52016">
    <property type="entry name" value="LeuD/IlvD-like"/>
    <property type="match status" value="1"/>
</dbReference>
<keyword evidence="14 18" id="KW-0496">Mitochondrion</keyword>
<dbReference type="InterPro" id="IPR001030">
    <property type="entry name" value="Acoase/IPM_deHydtase_lsu_aba"/>
</dbReference>
<comment type="caution">
    <text evidence="27">The sequence shown here is derived from an EMBL/GenBank/DDBJ whole genome shotgun (WGS) entry which is preliminary data.</text>
</comment>
<dbReference type="PROSITE" id="PS00450">
    <property type="entry name" value="ACONITASE_1"/>
    <property type="match status" value="1"/>
</dbReference>
<feature type="binding site" evidence="18">
    <location>
        <position position="2331"/>
    </location>
    <ligand>
        <name>Fe cation</name>
        <dbReference type="ChEBI" id="CHEBI:24875"/>
        <label>1</label>
    </ligand>
</feature>
<dbReference type="InterPro" id="IPR015928">
    <property type="entry name" value="Aconitase/3IPM_dehydase_swvl"/>
</dbReference>
<evidence type="ECO:0000256" key="19">
    <source>
        <dbReference type="PROSITE-ProRule" id="PRU00552"/>
    </source>
</evidence>
<evidence type="ECO:0000259" key="24">
    <source>
        <dbReference type="PROSITE" id="PS51192"/>
    </source>
</evidence>
<evidence type="ECO:0000259" key="25">
    <source>
        <dbReference type="PROSITE" id="PS51194"/>
    </source>
</evidence>
<evidence type="ECO:0000256" key="9">
    <source>
        <dbReference type="ARBA" id="ARBA00022840"/>
    </source>
</evidence>
<keyword evidence="5 18" id="KW-0479">Metal-binding</keyword>
<feature type="region of interest" description="Disordered" evidence="21">
    <location>
        <begin position="2401"/>
        <end position="2448"/>
    </location>
</feature>
<feature type="region of interest" description="Disordered" evidence="21">
    <location>
        <begin position="2606"/>
        <end position="2646"/>
    </location>
</feature>
<evidence type="ECO:0000256" key="20">
    <source>
        <dbReference type="RuleBase" id="RU362038"/>
    </source>
</evidence>
<evidence type="ECO:0000259" key="23">
    <source>
        <dbReference type="PROSITE" id="PS50056"/>
    </source>
</evidence>
<keyword evidence="12 18" id="KW-0408">Iron</keyword>
<evidence type="ECO:0000256" key="7">
    <source>
        <dbReference type="ARBA" id="ARBA00022801"/>
    </source>
</evidence>
<dbReference type="InterPro" id="IPR011566">
    <property type="entry name" value="Ubq_synth_Coq7"/>
</dbReference>
<keyword evidence="9" id="KW-0067">ATP-binding</keyword>
<evidence type="ECO:0000256" key="12">
    <source>
        <dbReference type="ARBA" id="ARBA00023004"/>
    </source>
</evidence>
<comment type="function">
    <text evidence="18">Catalyzes the hydroxylation of 2-polyprenyl-3-methyl-6-methoxy-1,4-benzoquinol (DMQH2) during ubiquinone biosynthesis. Has also a structural role in the COQ enzyme complex, stabilizing other COQ polypeptides.</text>
</comment>
<dbReference type="InterPro" id="IPR009078">
    <property type="entry name" value="Ferritin-like_SF"/>
</dbReference>
<dbReference type="SUPFAM" id="SSF52540">
    <property type="entry name" value="P-loop containing nucleoside triphosphate hydrolases"/>
    <property type="match status" value="1"/>
</dbReference>
<evidence type="ECO:0000259" key="26">
    <source>
        <dbReference type="PROSITE" id="PS51195"/>
    </source>
</evidence>
<feature type="region of interest" description="Disordered" evidence="21">
    <location>
        <begin position="263"/>
        <end position="284"/>
    </location>
</feature>
<dbReference type="InterPro" id="IPR029021">
    <property type="entry name" value="Prot-tyrosine_phosphatase-like"/>
</dbReference>
<dbReference type="Pfam" id="PF00271">
    <property type="entry name" value="Helicase_C"/>
    <property type="match status" value="1"/>
</dbReference>
<feature type="compositionally biased region" description="Basic and acidic residues" evidence="21">
    <location>
        <begin position="505"/>
        <end position="519"/>
    </location>
</feature>
<dbReference type="Gene3D" id="3.30.499.10">
    <property type="entry name" value="Aconitase, domain 3"/>
    <property type="match status" value="3"/>
</dbReference>
<feature type="region of interest" description="Disordered" evidence="21">
    <location>
        <begin position="1335"/>
        <end position="1371"/>
    </location>
</feature>
<protein>
    <recommendedName>
        <fullName evidence="18">5-demethoxyubiquinone hydroxylase, mitochondrial</fullName>
        <shortName evidence="18">DMQ hydroxylase</shortName>
        <ecNumber evidence="18">1.14.99.60</ecNumber>
    </recommendedName>
    <alternativeName>
        <fullName evidence="18">Ubiquinone biosynthesis monooxygenase COQ7</fullName>
    </alternativeName>
</protein>
<evidence type="ECO:0000256" key="18">
    <source>
        <dbReference type="HAMAP-Rule" id="MF_03194"/>
    </source>
</evidence>
<keyword evidence="8" id="KW-0347">Helicase</keyword>
<feature type="binding site" evidence="18">
    <location>
        <position position="2208"/>
    </location>
    <ligand>
        <name>Fe cation</name>
        <dbReference type="ChEBI" id="CHEBI:24875"/>
        <label>1</label>
    </ligand>
</feature>
<organism evidence="27 28">
    <name type="scientific">Rhodotorula mucilaginosa</name>
    <name type="common">Yeast</name>
    <name type="synonym">Rhodotorula rubra</name>
    <dbReference type="NCBI Taxonomy" id="5537"/>
    <lineage>
        <taxon>Eukaryota</taxon>
        <taxon>Fungi</taxon>
        <taxon>Dikarya</taxon>
        <taxon>Basidiomycota</taxon>
        <taxon>Pucciniomycotina</taxon>
        <taxon>Microbotryomycetes</taxon>
        <taxon>Sporidiobolales</taxon>
        <taxon>Sporidiobolaceae</taxon>
        <taxon>Rhodotorula</taxon>
    </lineage>
</organism>
<dbReference type="InterPro" id="IPR000573">
    <property type="entry name" value="AconitaseA/IPMdHydase_ssu_swvl"/>
</dbReference>
<evidence type="ECO:0000313" key="28">
    <source>
        <dbReference type="Proteomes" id="UP000777482"/>
    </source>
</evidence>
<dbReference type="InterPro" id="IPR020422">
    <property type="entry name" value="TYR_PHOSPHATASE_DUAL_dom"/>
</dbReference>
<keyword evidence="10" id="KW-0904">Protein phosphatase</keyword>
<dbReference type="GO" id="GO:0005524">
    <property type="term" value="F:ATP binding"/>
    <property type="evidence" value="ECO:0007669"/>
    <property type="project" value="UniProtKB-KW"/>
</dbReference>
<dbReference type="PROSITE" id="PS01244">
    <property type="entry name" value="ACONITASE_2"/>
    <property type="match status" value="1"/>
</dbReference>
<keyword evidence="15 20" id="KW-0457">Lysine biosynthesis</keyword>
<comment type="pathway">
    <text evidence="2 20">Amino-acid biosynthesis; L-lysine biosynthesis via AAA pathway; L-alpha-aminoadipate from 2-oxoglutarate: step 3/5.</text>
</comment>
<comment type="similarity">
    <text evidence="18">Belongs to the COQ7 family.</text>
</comment>
<feature type="region of interest" description="Disordered" evidence="21">
    <location>
        <begin position="756"/>
        <end position="806"/>
    </location>
</feature>
<evidence type="ECO:0000256" key="6">
    <source>
        <dbReference type="ARBA" id="ARBA00022741"/>
    </source>
</evidence>
<dbReference type="GO" id="GO:0004409">
    <property type="term" value="F:homoaconitate hydratase activity"/>
    <property type="evidence" value="ECO:0007669"/>
    <property type="project" value="UniProtKB-UniRule"/>
</dbReference>
<feature type="domain" description="DEAD-box RNA helicase Q" evidence="26">
    <location>
        <begin position="23"/>
        <end position="51"/>
    </location>
</feature>
<feature type="domain" description="Tyrosine specific protein phosphatases" evidence="23">
    <location>
        <begin position="2519"/>
        <end position="2576"/>
    </location>
</feature>
<reference evidence="27 28" key="1">
    <citation type="submission" date="2020-11" db="EMBL/GenBank/DDBJ databases">
        <title>Kefir isolates.</title>
        <authorList>
            <person name="Marcisauskas S."/>
            <person name="Kim Y."/>
            <person name="Blasche S."/>
        </authorList>
    </citation>
    <scope>NUCLEOTIDE SEQUENCE [LARGE SCALE GENOMIC DNA]</scope>
    <source>
        <strain evidence="27 28">KR</strain>
    </source>
</reference>
<keyword evidence="18" id="KW-0831">Ubiquinone biosynthesis</keyword>
<feature type="short sequence motif" description="Q motif" evidence="19">
    <location>
        <begin position="23"/>
        <end position="51"/>
    </location>
</feature>
<feature type="binding site" evidence="18">
    <location>
        <position position="2244"/>
    </location>
    <ligand>
        <name>Fe cation</name>
        <dbReference type="ChEBI" id="CHEBI:24875"/>
        <label>1</label>
    </ligand>
</feature>
<feature type="region of interest" description="Disordered" evidence="21">
    <location>
        <begin position="2724"/>
        <end position="2743"/>
    </location>
</feature>
<dbReference type="InterPro" id="IPR000340">
    <property type="entry name" value="Dual-sp_phosphatase_cat-dom"/>
</dbReference>
<keyword evidence="4 20" id="KW-0028">Amino-acid biosynthesis</keyword>
<dbReference type="InterPro" id="IPR018136">
    <property type="entry name" value="Aconitase_4Fe-4S_BS"/>
</dbReference>
<dbReference type="PRINTS" id="PR00415">
    <property type="entry name" value="ACONITASE"/>
</dbReference>
<keyword evidence="7" id="KW-0378">Hydrolase</keyword>
<dbReference type="InterPro" id="IPR011545">
    <property type="entry name" value="DEAD/DEAH_box_helicase_dom"/>
</dbReference>
<evidence type="ECO:0000256" key="11">
    <source>
        <dbReference type="ARBA" id="ARBA00022946"/>
    </source>
</evidence>
<dbReference type="EC" id="1.14.99.60" evidence="18"/>
<comment type="catalytic activity">
    <reaction evidence="18">
        <text>a 5-methoxy-2-methyl-3-(all-trans-polyprenyl)benzene-1,4-diol + AH2 + O2 = a 3-demethylubiquinol + A + H2O</text>
        <dbReference type="Rhea" id="RHEA:50908"/>
        <dbReference type="Rhea" id="RHEA-COMP:10859"/>
        <dbReference type="Rhea" id="RHEA-COMP:10914"/>
        <dbReference type="ChEBI" id="CHEBI:13193"/>
        <dbReference type="ChEBI" id="CHEBI:15377"/>
        <dbReference type="ChEBI" id="CHEBI:15379"/>
        <dbReference type="ChEBI" id="CHEBI:17499"/>
        <dbReference type="ChEBI" id="CHEBI:84167"/>
        <dbReference type="ChEBI" id="CHEBI:84422"/>
        <dbReference type="EC" id="1.14.99.60"/>
    </reaction>
</comment>
<feature type="compositionally biased region" description="Low complexity" evidence="21">
    <location>
        <begin position="1106"/>
        <end position="1122"/>
    </location>
</feature>
<dbReference type="SMART" id="SM00490">
    <property type="entry name" value="HELICc"/>
    <property type="match status" value="1"/>
</dbReference>
<feature type="compositionally biased region" description="Acidic residues" evidence="21">
    <location>
        <begin position="2621"/>
        <end position="2630"/>
    </location>
</feature>
<keyword evidence="18" id="KW-0503">Monooxygenase</keyword>
<comment type="catalytic activity">
    <reaction evidence="17 20">
        <text>(2R,3S)-homoisocitrate = cis-homoaconitate + H2O</text>
        <dbReference type="Rhea" id="RHEA:15485"/>
        <dbReference type="ChEBI" id="CHEBI:15377"/>
        <dbReference type="ChEBI" id="CHEBI:15404"/>
        <dbReference type="ChEBI" id="CHEBI:58174"/>
        <dbReference type="EC" id="4.2.1.36"/>
    </reaction>
</comment>
<dbReference type="InterPro" id="IPR000387">
    <property type="entry name" value="Tyr_Pase_dom"/>
</dbReference>
<feature type="region of interest" description="Disordered" evidence="21">
    <location>
        <begin position="848"/>
        <end position="897"/>
    </location>
</feature>
<feature type="binding site" evidence="18">
    <location>
        <position position="2241"/>
    </location>
    <ligand>
        <name>Fe cation</name>
        <dbReference type="ChEBI" id="CHEBI:24875"/>
        <label>1</label>
    </ligand>
</feature>
<keyword evidence="18" id="KW-0472">Membrane</keyword>
<keyword evidence="6" id="KW-0547">Nucleotide-binding</keyword>
<dbReference type="InterPro" id="IPR050067">
    <property type="entry name" value="IPM_dehydratase_rel_enz"/>
</dbReference>
<dbReference type="Pfam" id="PF00270">
    <property type="entry name" value="DEAD"/>
    <property type="match status" value="1"/>
</dbReference>
<dbReference type="PROSITE" id="PS51194">
    <property type="entry name" value="HELICASE_CTER"/>
    <property type="match status" value="1"/>
</dbReference>
<dbReference type="PROSITE" id="PS50056">
    <property type="entry name" value="TYR_PHOSPHATASE_2"/>
    <property type="match status" value="1"/>
</dbReference>
<dbReference type="GO" id="GO:0008682">
    <property type="term" value="F:3-demethoxyubiquinol 3-hydroxylase activity"/>
    <property type="evidence" value="ECO:0007669"/>
    <property type="project" value="UniProtKB-EC"/>
</dbReference>
<evidence type="ECO:0000256" key="5">
    <source>
        <dbReference type="ARBA" id="ARBA00022723"/>
    </source>
</evidence>
<evidence type="ECO:0000256" key="14">
    <source>
        <dbReference type="ARBA" id="ARBA00023128"/>
    </source>
</evidence>
<feature type="binding site" evidence="18">
    <location>
        <position position="2331"/>
    </location>
    <ligand>
        <name>Fe cation</name>
        <dbReference type="ChEBI" id="CHEBI:24875"/>
        <label>2</label>
    </ligand>
</feature>
<keyword evidence="16 20" id="KW-0456">Lyase</keyword>
<evidence type="ECO:0000256" key="4">
    <source>
        <dbReference type="ARBA" id="ARBA00022605"/>
    </source>
</evidence>
<feature type="compositionally biased region" description="Low complexity" evidence="21">
    <location>
        <begin position="962"/>
        <end position="977"/>
    </location>
</feature>
<feature type="domain" description="Tyrosine-protein phosphatase" evidence="22">
    <location>
        <begin position="2437"/>
        <end position="2598"/>
    </location>
</feature>
<dbReference type="HAMAP" id="MF_01658">
    <property type="entry name" value="COQ7"/>
    <property type="match status" value="1"/>
</dbReference>
<feature type="domain" description="Helicase C-terminal" evidence="25">
    <location>
        <begin position="282"/>
        <end position="431"/>
    </location>
</feature>
<dbReference type="GO" id="GO:0004721">
    <property type="term" value="F:phosphoprotein phosphatase activity"/>
    <property type="evidence" value="ECO:0007669"/>
    <property type="project" value="UniProtKB-KW"/>
</dbReference>
<name>A0A9P7B319_RHOMI</name>
<dbReference type="PROSITE" id="PS00039">
    <property type="entry name" value="DEAD_ATP_HELICASE"/>
    <property type="match status" value="1"/>
</dbReference>
<feature type="compositionally biased region" description="Low complexity" evidence="21">
    <location>
        <begin position="1053"/>
        <end position="1082"/>
    </location>
</feature>
<dbReference type="PROSITE" id="PS51192">
    <property type="entry name" value="HELICASE_ATP_BIND_1"/>
    <property type="match status" value="1"/>
</dbReference>
<feature type="binding site" evidence="18">
    <location>
        <position position="2334"/>
    </location>
    <ligand>
        <name>Fe cation</name>
        <dbReference type="ChEBI" id="CHEBI:24875"/>
        <label>2</label>
    </ligand>
</feature>
<evidence type="ECO:0000256" key="17">
    <source>
        <dbReference type="ARBA" id="ARBA00029338"/>
    </source>
</evidence>
<dbReference type="Pfam" id="PF00330">
    <property type="entry name" value="Aconitase"/>
    <property type="match status" value="1"/>
</dbReference>
<dbReference type="EMBL" id="PUHQ01000111">
    <property type="protein sequence ID" value="KAG0655803.1"/>
    <property type="molecule type" value="Genomic_DNA"/>
</dbReference>
<feature type="domain" description="Helicase ATP-binding" evidence="24">
    <location>
        <begin position="54"/>
        <end position="214"/>
    </location>
</feature>
<evidence type="ECO:0000256" key="15">
    <source>
        <dbReference type="ARBA" id="ARBA00023154"/>
    </source>
</evidence>
<dbReference type="OrthoDB" id="10262323at2759"/>
<dbReference type="Pfam" id="PF03232">
    <property type="entry name" value="COQ7"/>
    <property type="match status" value="1"/>
</dbReference>
<dbReference type="SMART" id="SM00487">
    <property type="entry name" value="DEXDc"/>
    <property type="match status" value="1"/>
</dbReference>
<dbReference type="Pfam" id="PF00782">
    <property type="entry name" value="DSPc"/>
    <property type="match status" value="1"/>
</dbReference>
<dbReference type="InterPro" id="IPR001650">
    <property type="entry name" value="Helicase_C-like"/>
</dbReference>
<evidence type="ECO:0000256" key="13">
    <source>
        <dbReference type="ARBA" id="ARBA00023014"/>
    </source>
</evidence>
<evidence type="ECO:0000313" key="27">
    <source>
        <dbReference type="EMBL" id="KAG0655803.1"/>
    </source>
</evidence>
<keyword evidence="28" id="KW-1185">Reference proteome</keyword>
<comment type="cofactor">
    <cofactor evidence="18">
        <name>Fe cation</name>
        <dbReference type="ChEBI" id="CHEBI:24875"/>
    </cofactor>
    <text evidence="18">Binds 2 iron ions per subunit.</text>
</comment>
<dbReference type="Gene3D" id="3.40.50.300">
    <property type="entry name" value="P-loop containing nucleotide triphosphate hydrolases"/>
    <property type="match status" value="2"/>
</dbReference>
<dbReference type="PANTHER" id="PTHR43822">
    <property type="entry name" value="HOMOACONITASE, MITOCHONDRIAL-RELATED"/>
    <property type="match status" value="1"/>
</dbReference>
<evidence type="ECO:0000256" key="8">
    <source>
        <dbReference type="ARBA" id="ARBA00022806"/>
    </source>
</evidence>
<accession>A0A9P7B319</accession>
<sequence>MAELDSQLPVASTSALEPPPERATFASLGVEPFLCKALQAMAIRKPTAVQAACIPAILKGADCIGSAQTGSGKTIAFALPILQALAKDPELAFQISEQFRVLGAAVNLHSAVIVGGMDMMHQAIELKKRPHVLIATPGRLVDLIKSNQGEWNLGRVKFLVLDEADRLLTPTFAPELSFIIDQLPASRQTLLFTATLTEPVLALQNKPQTPGKPKVFTHVSREVITTPAGLTQRYVFIPSQVREVYLTYLLQHLCDLTGAQPLHAAPPKASVPASSKRTKRAASEEAPPVLPQTILFVPRCGTAALLHSLFSQLPNPIPCTSLHSHLSQAERLRSLQTFRKQAVPLLIATDVGSRGLDIPEVAVVINWEVPRVSEDYIHRVGRTARAGRKGTAITFVTEGDVDLVKALEERIGACPAGTQLEELELPEEPVLEQLNAVTMAKRMAHMELHSEGFGERQRKNKEKAQNGGGGGKTRSGESGGDRKGKHNNNNSANAAGKGGAVGKGGDTKKKKDKKPEPTRRPATQRTMSSPLRMRIGSHFASCDDLLAAVRSTTFYCEGSEVPIHAEYTSRKTGNGKKITVRCKLGVRKPGRKRAGERVKEEDEYCPFRLVACRQIASTGSQPNGYIVSEFDAHTAWAHECESRLDADDGKFMAETSTSPTFVPDSPVIIDSQLVTSTGFSIPLLPLTRQTQGGRTRPKKRPLSDCEHRGDAMWCMWEQRVLQEDAVRVAKRPRLRGTGGEDALRAWGWVTNLAVEEPEPEQQPPAAATAGEVETQVDQEPSAARSTMSPRAPEHADDALSPREACESCHDAAQPPLQYLVAFLKRPNVIRLEPAPVLWRKLTPLPMTPFTPPAPPGADAGQDERFISPTSTESPAASTHTVESRNETPETSYSPVSPSLYRQLAPIRRTPVVQLEKATTLRLSVPASGVDAGVPSHKQEEDALREQVALEALLGLQQITFHSQSDAAQSDAAQSEASPPSPQPAPPAPSVSQPLFSSAPIMSSEAQHGTVSEQQTPPPSPRNRKQRKLSRWELPEVVEEDGSRAEAAAKVEQEAASAPMPDSPDAAAGATNAPTSSPPAALAFIPRTSKKSAAMRRAPTTPLRSTSLSIGGSSTAFSSSRPGMAQNMTSASKMAIAQASKIKRDADLREELRSKSVAPPPTLGGDDEETEAEAKVRKAAEQAEGLKQLLWKVGGEREGGKIDRTLPSRLYSARGLRDKLAQLERIVPSFRAPEALSKPNAEVYISLLAGANRPARHRLPSLPTFPRRPPTISPLFVEQGHGSDAAEPYKRQLLALEYLYGRAVGPDESAYLREKEPAMWELVKVAAAVAEVNERSRRISRDHGPPQQHASARDWSSAKTANESVGGPDSPCLLRKASVGNESGFYAVRSASELRSLATHAKLPQTYIEKVVQRHSVGLPEGKVVRAGDYVMIKPQHVMTHDNTGPVISKSGSSHTCPANLAKYAKIEAFANKHEVDFYPAGRGIGHQIMIEEGYAFPGVMTVASDSHSNMYGGVGCVGTAIVRTDAAALWATQRTWWQVPPIVKVNLEGNLPAGVTGKDIIIALCGTFNKDEVLNHAIEFHGTGIPQLSVDERLAIANMTTEWGALVGVFPTDDVLQKWYESQLKKLELRKFQFGGSAAGSLSSSSSQHPRLTAERLEQVFKNPVLPDEGAQYAKTLTLDLTSLSPSVAGPNSVKVATPLPVLEKDDVKINKAYLVSCTNSRASDIKAAADVIRGKKVAPGVEFYIAAASSVVQKEAEASGDWAALVSAGAKVLPAGCGPCIGLGVGLLEDGEVGISATNRNYKGRMGSPNALAYLASPEVVAASAVAGKIVGPKVPGAKPSSEGPKISIEEHKSTAAAADSSASTAVSEPLLPNFPPLFSGPLLFAPQDNLNTDGIYPGKYTYQDDITREKQADVVMENYDPEFATIMKSLESPARSTNPSGPQRNGEGVLLASGYNFGTGSSREQAATALLSSGIPLVLCGSFGDIFKRNSINNALICVECPELIEDLTRDFAAEGKRNAGGKDGKLTVRTPYWIEVGSVDGKVTLRKEKGGDVVKEYRVGAVGGSVQEIWFDRTRSRLGRRLFSSAAIASPAHTLRPPSRPRHTNTIMLSQTPRTVARPSAWRVIARPHSSHAAPPAFVPGASTSADTDVPYADPTQASSVYLPQPKGSEPLTAEQVRATTESPPLTSRQRDIIDKIIRVDQAGELGANYIYRGQRAVFGLGSDRRTTQIVQDMWDGEKKHIATFDKLITQHDVRPTALYPLWKAMAFGLGAGTAILGKRAAMACTEAVETVIGEHYNDQLKDLKEDFPDHPSIPLLEKVLTEFRDDELHHLDTAVENESQQAPAEFRADPPADHGTALSSTFLAGDVNPGPLLLFPVITSDFWSTRLASPQTLQKSPAALLKDRSPNSLSLLSRSPPSSLSRTPAPPHSSLVKPVPRRPTPRTMASLHGASRELQALEDQVPNRTDWKYEMRREAQEILPGTPYKSPSVWTPKFPGEFEYLIQDIRDADDQNLIRIFPQACQFIDGALENGGRVLVHCGDGISRSPAIVTAYVMIKTGLGHEDAFAFVQARRFCVAPRTEFVHQLEAYRPIIMASQAVAADRGAQAGQRANRRGREDDDDDDEDDGMNGSTVMTMDTDMMPRVPTAPMWTGNTHSKMYRSAVASLRLAAPRRTIYATPAARKDINHKVGDTLAAGIEKAEAAAKAVKEEVVKPVSAAASKVTGQAAAEGKKAGADLGATVDKTKADVRAGAKKAKAEMEKP</sequence>
<dbReference type="InterPro" id="IPR015931">
    <property type="entry name" value="Acnase/IPM_dHydase_lsu_aba_1/3"/>
</dbReference>
<feature type="compositionally biased region" description="Low complexity" evidence="21">
    <location>
        <begin position="265"/>
        <end position="275"/>
    </location>
</feature>
<dbReference type="SUPFAM" id="SSF53732">
    <property type="entry name" value="Aconitase iron-sulfur domain"/>
    <property type="match status" value="1"/>
</dbReference>
<evidence type="ECO:0000256" key="1">
    <source>
        <dbReference type="ARBA" id="ARBA00003422"/>
    </source>
</evidence>
<dbReference type="Proteomes" id="UP000777482">
    <property type="component" value="Unassembled WGS sequence"/>
</dbReference>
<dbReference type="CDD" id="cd17955">
    <property type="entry name" value="DEADc_DDX49"/>
    <property type="match status" value="1"/>
</dbReference>
<dbReference type="CDD" id="cd18787">
    <property type="entry name" value="SF2_C_DEAD"/>
    <property type="match status" value="1"/>
</dbReference>
<keyword evidence="13 20" id="KW-0411">Iron-sulfur</keyword>
<feature type="region of interest" description="Disordered" evidence="21">
    <location>
        <begin position="962"/>
        <end position="1169"/>
    </location>
</feature>
<dbReference type="GO" id="GO:0006744">
    <property type="term" value="P:ubiquinone biosynthetic process"/>
    <property type="evidence" value="ECO:0007669"/>
    <property type="project" value="UniProtKB-UniRule"/>
</dbReference>
<comment type="subcellular location">
    <subcellularLocation>
        <location evidence="18">Mitochondrion inner membrane</location>
        <topology evidence="18">Peripheral membrane protein</topology>
        <orientation evidence="18">Matrix side</orientation>
    </subcellularLocation>
</comment>
<dbReference type="SMART" id="SM00195">
    <property type="entry name" value="DSPc"/>
    <property type="match status" value="1"/>
</dbReference>
<feature type="binding site" evidence="18">
    <location>
        <position position="2241"/>
    </location>
    <ligand>
        <name>Fe cation</name>
        <dbReference type="ChEBI" id="CHEBI:24875"/>
        <label>2</label>
    </ligand>
</feature>
<feature type="compositionally biased region" description="Low complexity" evidence="21">
    <location>
        <begin position="867"/>
        <end position="880"/>
    </location>
</feature>
<dbReference type="PANTHER" id="PTHR43822:SF2">
    <property type="entry name" value="HOMOACONITASE, MITOCHONDRIAL"/>
    <property type="match status" value="1"/>
</dbReference>
<dbReference type="Gene3D" id="3.20.19.10">
    <property type="entry name" value="Aconitase, domain 4"/>
    <property type="match status" value="1"/>
</dbReference>
<dbReference type="Gene3D" id="3.40.1060.10">
    <property type="entry name" value="Aconitase, Domain 2"/>
    <property type="match status" value="1"/>
</dbReference>
<feature type="region of interest" description="Disordered" evidence="21">
    <location>
        <begin position="449"/>
        <end position="532"/>
    </location>
</feature>
<dbReference type="CDD" id="cd01042">
    <property type="entry name" value="DMQH"/>
    <property type="match status" value="1"/>
</dbReference>
<gene>
    <name evidence="27" type="primary">LYS4</name>
    <name evidence="18" type="synonym">COQ7</name>
    <name evidence="27" type="ORF">C6P46_000699</name>
</gene>
<feature type="compositionally biased region" description="Polar residues" evidence="21">
    <location>
        <begin position="999"/>
        <end position="1014"/>
    </location>
</feature>
<feature type="region of interest" description="Disordered" evidence="21">
    <location>
        <begin position="2134"/>
        <end position="2191"/>
    </location>
</feature>
<evidence type="ECO:0000256" key="2">
    <source>
        <dbReference type="ARBA" id="ARBA00005106"/>
    </source>
</evidence>
<dbReference type="PROSITE" id="PS00383">
    <property type="entry name" value="TYR_PHOSPHATASE_1"/>
    <property type="match status" value="1"/>
</dbReference>
<keyword evidence="18" id="KW-0560">Oxidoreductase</keyword>
<dbReference type="NCBIfam" id="TIGR00139">
    <property type="entry name" value="h_aconitase"/>
    <property type="match status" value="1"/>
</dbReference>
<feature type="binding site" evidence="18">
    <location>
        <position position="2293"/>
    </location>
    <ligand>
        <name>Fe cation</name>
        <dbReference type="ChEBI" id="CHEBI:24875"/>
        <label>2</label>
    </ligand>
</feature>
<dbReference type="GO" id="GO:0003676">
    <property type="term" value="F:nucleic acid binding"/>
    <property type="evidence" value="ECO:0007669"/>
    <property type="project" value="InterPro"/>
</dbReference>
<dbReference type="InterPro" id="IPR036008">
    <property type="entry name" value="Aconitase_4Fe-4S_dom"/>
</dbReference>
<evidence type="ECO:0000259" key="22">
    <source>
        <dbReference type="PROSITE" id="PS50054"/>
    </source>
</evidence>
<proteinExistence type="inferred from homology"/>
<feature type="compositionally biased region" description="Polar residues" evidence="21">
    <location>
        <begin position="775"/>
        <end position="788"/>
    </location>
</feature>
<dbReference type="Gene3D" id="3.90.190.10">
    <property type="entry name" value="Protein tyrosine phosphatase superfamily"/>
    <property type="match status" value="1"/>
</dbReference>
<comment type="function">
    <text evidence="1 20">Catalyzes the reversible hydration of cis-homoaconitate to (2R,3S)-homoisocitrate, a step in the alpha-aminoadipate pathway for lysine biosynthesis.</text>
</comment>
<feature type="compositionally biased region" description="Pro residues" evidence="21">
    <location>
        <begin position="978"/>
        <end position="988"/>
    </location>
</feature>
<evidence type="ECO:0000256" key="10">
    <source>
        <dbReference type="ARBA" id="ARBA00022912"/>
    </source>
</evidence>
<dbReference type="GO" id="GO:0003724">
    <property type="term" value="F:RNA helicase activity"/>
    <property type="evidence" value="ECO:0007669"/>
    <property type="project" value="InterPro"/>
</dbReference>
<keyword evidence="18" id="KW-0999">Mitochondrion inner membrane</keyword>
<evidence type="ECO:0000256" key="16">
    <source>
        <dbReference type="ARBA" id="ARBA00023239"/>
    </source>
</evidence>
<dbReference type="InterPro" id="IPR004418">
    <property type="entry name" value="Homoaconitase_mito"/>
</dbReference>
<comment type="similarity">
    <text evidence="3 20">Belongs to the aconitase/IPM isomerase family.</text>
</comment>
<feature type="compositionally biased region" description="Basic and acidic residues" evidence="21">
    <location>
        <begin position="791"/>
        <end position="806"/>
    </location>
</feature>
<dbReference type="InterPro" id="IPR027417">
    <property type="entry name" value="P-loop_NTPase"/>
</dbReference>
<dbReference type="InterPro" id="IPR014001">
    <property type="entry name" value="Helicase_ATP-bd"/>
</dbReference>
<feature type="compositionally biased region" description="Low complexity" evidence="21">
    <location>
        <begin position="2410"/>
        <end position="2427"/>
    </location>
</feature>
<feature type="compositionally biased region" description="Basic and acidic residues" evidence="21">
    <location>
        <begin position="1141"/>
        <end position="1153"/>
    </location>
</feature>
<feature type="compositionally biased region" description="Polar residues" evidence="21">
    <location>
        <begin position="2181"/>
        <end position="2191"/>
    </location>
</feature>
<dbReference type="SUPFAM" id="SSF47240">
    <property type="entry name" value="Ferritin-like"/>
    <property type="match status" value="1"/>
</dbReference>
<dbReference type="GO" id="GO:0016709">
    <property type="term" value="F:oxidoreductase activity, acting on paired donors, with incorporation or reduction of molecular oxygen, NAD(P)H as one donor, and incorporation of one atom of oxygen"/>
    <property type="evidence" value="ECO:0007669"/>
    <property type="project" value="UniProtKB-UniRule"/>
</dbReference>
<dbReference type="GO" id="GO:0046872">
    <property type="term" value="F:metal ion binding"/>
    <property type="evidence" value="ECO:0007669"/>
    <property type="project" value="UniProtKB-UniRule"/>
</dbReference>
<dbReference type="InterPro" id="IPR000629">
    <property type="entry name" value="RNA-helicase_DEAD-box_CS"/>
</dbReference>
<dbReference type="InterPro" id="IPR016130">
    <property type="entry name" value="Tyr_Pase_AS"/>
</dbReference>
<dbReference type="InterPro" id="IPR014014">
    <property type="entry name" value="RNA_helicase_DEAD_Q_motif"/>
</dbReference>
<dbReference type="PROSITE" id="PS51195">
    <property type="entry name" value="Q_MOTIF"/>
    <property type="match status" value="1"/>
</dbReference>
<dbReference type="PROSITE" id="PS50054">
    <property type="entry name" value="TYR_PHOSPHATASE_DUAL"/>
    <property type="match status" value="1"/>
</dbReference>
<dbReference type="GO" id="GO:0031314">
    <property type="term" value="C:extrinsic component of mitochondrial inner membrane"/>
    <property type="evidence" value="ECO:0007669"/>
    <property type="project" value="UniProtKB-UniRule"/>
</dbReference>